<dbReference type="GO" id="GO:0000785">
    <property type="term" value="C:chromatin"/>
    <property type="evidence" value="ECO:0007669"/>
    <property type="project" value="TreeGrafter"/>
</dbReference>
<evidence type="ECO:0000313" key="4">
    <source>
        <dbReference type="Proteomes" id="UP000037460"/>
    </source>
</evidence>
<gene>
    <name evidence="3" type="ORF">Ctob_016438</name>
</gene>
<sequence>VGGRGRKSRKRKQRKAIAAVEKTSTALSTHLAKAMAQLLQRFGTHARPLRTVLALVQQMRLASAQATLKDKAFEKILSELEDVTTKHTDRATLEACGEAWSALLAQPGAPALQEKVQRRFDKLVERLLLQLKTLKTALKKPSSAQGDPPRFGLVSEALVTLHRLESLTKGQRQPLPGLSGLLGGLLQLALEMLSAMAITLHKYLESVASVDEHAIALRERLATKRLEAEAAKDDLWLTSTKLSKLQEENKVINKEIKEASKELRYHETAKERLGAELRQLAELRIGLPR</sequence>
<feature type="non-terminal residue" evidence="3">
    <location>
        <position position="1"/>
    </location>
</feature>
<organism evidence="3 4">
    <name type="scientific">Chrysochromulina tobinii</name>
    <dbReference type="NCBI Taxonomy" id="1460289"/>
    <lineage>
        <taxon>Eukaryota</taxon>
        <taxon>Haptista</taxon>
        <taxon>Haptophyta</taxon>
        <taxon>Prymnesiophyceae</taxon>
        <taxon>Prymnesiales</taxon>
        <taxon>Chrysochromulinaceae</taxon>
        <taxon>Chrysochromulina</taxon>
    </lineage>
</organism>
<dbReference type="Proteomes" id="UP000037460">
    <property type="component" value="Unassembled WGS sequence"/>
</dbReference>
<dbReference type="AlphaFoldDB" id="A0A0M0KB89"/>
<proteinExistence type="predicted"/>
<dbReference type="Pfam" id="PF24571">
    <property type="entry name" value="HEAT_SCC3-SA"/>
    <property type="match status" value="1"/>
</dbReference>
<protein>
    <recommendedName>
        <fullName evidence="2">Cohesin subunit SCC3/SA HEAT-repeats domain-containing protein</fullName>
    </recommendedName>
</protein>
<feature type="domain" description="Cohesin subunit SCC3/SA HEAT-repeats" evidence="2">
    <location>
        <begin position="5"/>
        <end position="168"/>
    </location>
</feature>
<dbReference type="PANTHER" id="PTHR11199">
    <property type="entry name" value="STROMAL ANTIGEN"/>
    <property type="match status" value="1"/>
</dbReference>
<evidence type="ECO:0000313" key="3">
    <source>
        <dbReference type="EMBL" id="KOO36044.1"/>
    </source>
</evidence>
<dbReference type="InterPro" id="IPR056396">
    <property type="entry name" value="HEAT_SCC3-SA"/>
</dbReference>
<reference evidence="4" key="1">
    <citation type="journal article" date="2015" name="PLoS Genet.">
        <title>Genome Sequence and Transcriptome Analyses of Chrysochromulina tobin: Metabolic Tools for Enhanced Algal Fitness in the Prominent Order Prymnesiales (Haptophyceae).</title>
        <authorList>
            <person name="Hovde B.T."/>
            <person name="Deodato C.R."/>
            <person name="Hunsperger H.M."/>
            <person name="Ryken S.A."/>
            <person name="Yost W."/>
            <person name="Jha R.K."/>
            <person name="Patterson J."/>
            <person name="Monnat R.J. Jr."/>
            <person name="Barlow S.B."/>
            <person name="Starkenburg S.R."/>
            <person name="Cattolico R.A."/>
        </authorList>
    </citation>
    <scope>NUCLEOTIDE SEQUENCE</scope>
    <source>
        <strain evidence="4">CCMP291</strain>
    </source>
</reference>
<accession>A0A0M0KB89</accession>
<evidence type="ECO:0000256" key="1">
    <source>
        <dbReference type="SAM" id="Coils"/>
    </source>
</evidence>
<evidence type="ECO:0000259" key="2">
    <source>
        <dbReference type="Pfam" id="PF24571"/>
    </source>
</evidence>
<dbReference type="GO" id="GO:0005634">
    <property type="term" value="C:nucleus"/>
    <property type="evidence" value="ECO:0007669"/>
    <property type="project" value="TreeGrafter"/>
</dbReference>
<keyword evidence="1" id="KW-0175">Coiled coil</keyword>
<name>A0A0M0KB89_9EUKA</name>
<dbReference type="GO" id="GO:0003682">
    <property type="term" value="F:chromatin binding"/>
    <property type="evidence" value="ECO:0007669"/>
    <property type="project" value="TreeGrafter"/>
</dbReference>
<comment type="caution">
    <text evidence="3">The sequence shown here is derived from an EMBL/GenBank/DDBJ whole genome shotgun (WGS) entry which is preliminary data.</text>
</comment>
<dbReference type="EMBL" id="JWZX01000652">
    <property type="protein sequence ID" value="KOO36044.1"/>
    <property type="molecule type" value="Genomic_DNA"/>
</dbReference>
<dbReference type="GO" id="GO:0008278">
    <property type="term" value="C:cohesin complex"/>
    <property type="evidence" value="ECO:0007669"/>
    <property type="project" value="TreeGrafter"/>
</dbReference>
<feature type="coiled-coil region" evidence="1">
    <location>
        <begin position="214"/>
        <end position="276"/>
    </location>
</feature>
<keyword evidence="4" id="KW-1185">Reference proteome</keyword>
<dbReference type="InterPro" id="IPR039662">
    <property type="entry name" value="Cohesin_Scc3/SA"/>
</dbReference>
<feature type="non-terminal residue" evidence="3">
    <location>
        <position position="289"/>
    </location>
</feature>
<dbReference type="GO" id="GO:0007062">
    <property type="term" value="P:sister chromatid cohesion"/>
    <property type="evidence" value="ECO:0007669"/>
    <property type="project" value="TreeGrafter"/>
</dbReference>
<dbReference type="PANTHER" id="PTHR11199:SF0">
    <property type="entry name" value="LD34181P-RELATED"/>
    <property type="match status" value="1"/>
</dbReference>